<name>A0A4Y3IHG1_9VIBR</name>
<reference evidence="1 2" key="1">
    <citation type="submission" date="2019-06" db="EMBL/GenBank/DDBJ databases">
        <title>Whole genome shotgun sequence of Vibrio comitans NBRC 102076.</title>
        <authorList>
            <person name="Hosoyama A."/>
            <person name="Uohara A."/>
            <person name="Ohji S."/>
            <person name="Ichikawa N."/>
        </authorList>
    </citation>
    <scope>NUCLEOTIDE SEQUENCE [LARGE SCALE GENOMIC DNA]</scope>
    <source>
        <strain evidence="1 2">NBRC 102076</strain>
    </source>
</reference>
<keyword evidence="2" id="KW-1185">Reference proteome</keyword>
<organism evidence="1 2">
    <name type="scientific">Vibrio comitans NBRC 102076</name>
    <dbReference type="NCBI Taxonomy" id="1219078"/>
    <lineage>
        <taxon>Bacteria</taxon>
        <taxon>Pseudomonadati</taxon>
        <taxon>Pseudomonadota</taxon>
        <taxon>Gammaproteobacteria</taxon>
        <taxon>Vibrionales</taxon>
        <taxon>Vibrionaceae</taxon>
        <taxon>Vibrio</taxon>
    </lineage>
</organism>
<dbReference type="Proteomes" id="UP000318242">
    <property type="component" value="Unassembled WGS sequence"/>
</dbReference>
<proteinExistence type="predicted"/>
<evidence type="ECO:0000313" key="2">
    <source>
        <dbReference type="Proteomes" id="UP000318242"/>
    </source>
</evidence>
<accession>A0A4Y3IHG1</accession>
<evidence type="ECO:0000313" key="1">
    <source>
        <dbReference type="EMBL" id="GEA58903.1"/>
    </source>
</evidence>
<dbReference type="AlphaFoldDB" id="A0A4Y3IHG1"/>
<protein>
    <submittedName>
        <fullName evidence="1">Uncharacterized protein</fullName>
    </submittedName>
</protein>
<gene>
    <name evidence="1" type="ORF">VCO01S_00960</name>
</gene>
<dbReference type="EMBL" id="BJLH01000001">
    <property type="protein sequence ID" value="GEA58903.1"/>
    <property type="molecule type" value="Genomic_DNA"/>
</dbReference>
<comment type="caution">
    <text evidence="1">The sequence shown here is derived from an EMBL/GenBank/DDBJ whole genome shotgun (WGS) entry which is preliminary data.</text>
</comment>
<sequence length="254" mass="27750">MVELTPATQTTPMIKLTPATQTTPMVDLTPATVTSIADHYTGRFEDQDEGVSVELDLNWVADQGITYTFTALDDNSLEKVWSFTTSFNSKSQNGYQVSGVSADLGGSGVRMSSGGLQVGNRIYGASSWSVPASASLYYYENRAPYYADNRGAVWMYSRNGSLNDSCSASASVQLYASNTAYLPTRRMNTSALLKTLDSGVCQISLNYALQVGTSDRRGTYKVNISDHKVISVEQWATKNPSRDEPEFTYLPVVQ</sequence>